<feature type="transmembrane region" description="Helical" evidence="6">
    <location>
        <begin position="68"/>
        <end position="91"/>
    </location>
</feature>
<name>A0A915IY77_ROMCU</name>
<evidence type="ECO:0000256" key="6">
    <source>
        <dbReference type="SAM" id="Phobius"/>
    </source>
</evidence>
<evidence type="ECO:0000256" key="4">
    <source>
        <dbReference type="ARBA" id="ARBA00023136"/>
    </source>
</evidence>
<feature type="transmembrane region" description="Helical" evidence="6">
    <location>
        <begin position="490"/>
        <end position="514"/>
    </location>
</feature>
<evidence type="ECO:0000259" key="7">
    <source>
        <dbReference type="PROSITE" id="PS50262"/>
    </source>
</evidence>
<reference evidence="9" key="1">
    <citation type="submission" date="2022-11" db="UniProtKB">
        <authorList>
            <consortium name="WormBaseParasite"/>
        </authorList>
    </citation>
    <scope>IDENTIFICATION</scope>
</reference>
<feature type="transmembrane region" description="Helical" evidence="6">
    <location>
        <begin position="34"/>
        <end position="56"/>
    </location>
</feature>
<keyword evidence="8" id="KW-1185">Reference proteome</keyword>
<feature type="domain" description="G-protein coupled receptors family 1 profile" evidence="7">
    <location>
        <begin position="47"/>
        <end position="319"/>
    </location>
</feature>
<protein>
    <submittedName>
        <fullName evidence="9">G-protein coupled receptors family 1 profile domain-containing protein</fullName>
    </submittedName>
</protein>
<dbReference type="PANTHER" id="PTHR46561:SF11">
    <property type="entry name" value="SERPENTINE RECEPTOR CLASS ALPHA_BETA-14"/>
    <property type="match status" value="1"/>
</dbReference>
<feature type="transmembrane region" description="Helical" evidence="6">
    <location>
        <begin position="150"/>
        <end position="172"/>
    </location>
</feature>
<dbReference type="AlphaFoldDB" id="A0A915IY77"/>
<feature type="transmembrane region" description="Helical" evidence="6">
    <location>
        <begin position="111"/>
        <end position="130"/>
    </location>
</feature>
<proteinExistence type="predicted"/>
<keyword evidence="3 6" id="KW-1133">Transmembrane helix</keyword>
<evidence type="ECO:0000256" key="3">
    <source>
        <dbReference type="ARBA" id="ARBA00022989"/>
    </source>
</evidence>
<evidence type="ECO:0000313" key="9">
    <source>
        <dbReference type="WBParaSite" id="nRc.2.0.1.t18697-RA"/>
    </source>
</evidence>
<feature type="transmembrane region" description="Helical" evidence="6">
    <location>
        <begin position="300"/>
        <end position="320"/>
    </location>
</feature>
<sequence length="587" mass="66294">MNNYILADNLSTNFGSACGEAKILPFLTLFVVEVSLQTLIGPVGFLLNLCFIYCLVKSTIFNRNLRILLAHLSALAAWFTLATFIKGIITLRKLSSSNPCSLVMLAVDCKLSELFVVLPLVAMLYSLFSLGVERLYASIFYTTYDAKSRFILPIILIGSTWTAALTFQLTPLLRQNLHFFVPVCQNLLLSNFTYGLMSVLFGCAAETLSISLFVLTRFLDRTKMTEWMTNRAQQTLTARFQIWQNIEMNKLLLPLAGLHLICWIPTNALALFAILTKEKTAHFSLINPPYASNFENRLQIMYASHILAQIYAILLPFFMLKKNKRFKHHLYRLLNRYSKVTPYVVGHEAHWNKEKGVQCVYAKATFDDPVLNTNKHFQFLELFSTVIMAVVCTETTMNHIIFRKTGSFEMWTTLSGQMPHVNSHFKLYGCCCLFLTSSSSSVDCFYLQGGASFRDEIQDNIAEFVRIRAVRQQVESVQKEVTSNAGLSNILIAGVILCVAIAIVMIAFIVLYCVKCIGDRSQKSQTQNAATKTDEKINDDAKPLYSKRKQTSSAYSSSSDEDDANFLDMRKIHRPQKKEKTALAATA</sequence>
<dbReference type="GO" id="GO:0016020">
    <property type="term" value="C:membrane"/>
    <property type="evidence" value="ECO:0007669"/>
    <property type="project" value="UniProtKB-SubCell"/>
</dbReference>
<organism evidence="8 9">
    <name type="scientific">Romanomermis culicivorax</name>
    <name type="common">Nematode worm</name>
    <dbReference type="NCBI Taxonomy" id="13658"/>
    <lineage>
        <taxon>Eukaryota</taxon>
        <taxon>Metazoa</taxon>
        <taxon>Ecdysozoa</taxon>
        <taxon>Nematoda</taxon>
        <taxon>Enoplea</taxon>
        <taxon>Dorylaimia</taxon>
        <taxon>Mermithida</taxon>
        <taxon>Mermithoidea</taxon>
        <taxon>Mermithidae</taxon>
        <taxon>Romanomermis</taxon>
    </lineage>
</organism>
<keyword evidence="2 6" id="KW-0812">Transmembrane</keyword>
<dbReference type="Proteomes" id="UP000887565">
    <property type="component" value="Unplaced"/>
</dbReference>
<dbReference type="Pfam" id="PF02117">
    <property type="entry name" value="7TM_GPCR_Sra"/>
    <property type="match status" value="1"/>
</dbReference>
<dbReference type="PROSITE" id="PS50262">
    <property type="entry name" value="G_PROTEIN_RECEP_F1_2"/>
    <property type="match status" value="1"/>
</dbReference>
<dbReference type="InterPro" id="IPR053286">
    <property type="entry name" value="Nematode_rcpt-like_srab"/>
</dbReference>
<feature type="transmembrane region" description="Helical" evidence="6">
    <location>
        <begin position="192"/>
        <end position="215"/>
    </location>
</feature>
<feature type="transmembrane region" description="Helical" evidence="6">
    <location>
        <begin position="382"/>
        <end position="402"/>
    </location>
</feature>
<evidence type="ECO:0000313" key="8">
    <source>
        <dbReference type="Proteomes" id="UP000887565"/>
    </source>
</evidence>
<dbReference type="Gene3D" id="1.20.1070.10">
    <property type="entry name" value="Rhodopsin 7-helix transmembrane proteins"/>
    <property type="match status" value="1"/>
</dbReference>
<feature type="compositionally biased region" description="Basic and acidic residues" evidence="5">
    <location>
        <begin position="532"/>
        <end position="542"/>
    </location>
</feature>
<evidence type="ECO:0000256" key="2">
    <source>
        <dbReference type="ARBA" id="ARBA00022692"/>
    </source>
</evidence>
<feature type="transmembrane region" description="Helical" evidence="6">
    <location>
        <begin position="251"/>
        <end position="275"/>
    </location>
</feature>
<dbReference type="WBParaSite" id="nRc.2.0.1.t18697-RA">
    <property type="protein sequence ID" value="nRc.2.0.1.t18697-RA"/>
    <property type="gene ID" value="nRc.2.0.1.g18697"/>
</dbReference>
<dbReference type="InterPro" id="IPR017452">
    <property type="entry name" value="GPCR_Rhodpsn_7TM"/>
</dbReference>
<comment type="subcellular location">
    <subcellularLocation>
        <location evidence="1">Membrane</location>
        <topology evidence="1">Multi-pass membrane protein</topology>
    </subcellularLocation>
</comment>
<dbReference type="InterPro" id="IPR000344">
    <property type="entry name" value="7TM_GPCR_serpentine_rcpt_Sra"/>
</dbReference>
<dbReference type="PANTHER" id="PTHR46561">
    <property type="entry name" value="SERPENTINE RECEPTOR, CLASS AB (CLASS A-LIKE)-RELATED"/>
    <property type="match status" value="1"/>
</dbReference>
<keyword evidence="4 6" id="KW-0472">Membrane</keyword>
<feature type="region of interest" description="Disordered" evidence="5">
    <location>
        <begin position="525"/>
        <end position="587"/>
    </location>
</feature>
<evidence type="ECO:0000256" key="5">
    <source>
        <dbReference type="SAM" id="MobiDB-lite"/>
    </source>
</evidence>
<dbReference type="GO" id="GO:0007606">
    <property type="term" value="P:sensory perception of chemical stimulus"/>
    <property type="evidence" value="ECO:0007669"/>
    <property type="project" value="InterPro"/>
</dbReference>
<accession>A0A915IY77</accession>
<evidence type="ECO:0000256" key="1">
    <source>
        <dbReference type="ARBA" id="ARBA00004141"/>
    </source>
</evidence>
<dbReference type="GO" id="GO:0004930">
    <property type="term" value="F:G protein-coupled receptor activity"/>
    <property type="evidence" value="ECO:0007669"/>
    <property type="project" value="InterPro"/>
</dbReference>
<dbReference type="SUPFAM" id="SSF81321">
    <property type="entry name" value="Family A G protein-coupled receptor-like"/>
    <property type="match status" value="1"/>
</dbReference>